<evidence type="ECO:0000313" key="1">
    <source>
        <dbReference type="EMBL" id="EGT57980.1"/>
    </source>
</evidence>
<dbReference type="OrthoDB" id="5817185at2759"/>
<reference evidence="2" key="1">
    <citation type="submission" date="2011-07" db="EMBL/GenBank/DDBJ databases">
        <authorList>
            <consortium name="Caenorhabditis brenneri Sequencing and Analysis Consortium"/>
            <person name="Wilson R.K."/>
        </authorList>
    </citation>
    <scope>NUCLEOTIDE SEQUENCE [LARGE SCALE GENOMIC DNA]</scope>
    <source>
        <strain evidence="2">PB2801</strain>
    </source>
</reference>
<dbReference type="AlphaFoldDB" id="G0MH14"/>
<gene>
    <name evidence="1" type="ORF">CAEBREN_05356</name>
</gene>
<dbReference type="eggNOG" id="ENOG502TIFJ">
    <property type="taxonomic scope" value="Eukaryota"/>
</dbReference>
<dbReference type="OMA" id="NERAPFE"/>
<accession>G0MH14</accession>
<name>G0MH14_CAEBE</name>
<organism evidence="2">
    <name type="scientific">Caenorhabditis brenneri</name>
    <name type="common">Nematode worm</name>
    <dbReference type="NCBI Taxonomy" id="135651"/>
    <lineage>
        <taxon>Eukaryota</taxon>
        <taxon>Metazoa</taxon>
        <taxon>Ecdysozoa</taxon>
        <taxon>Nematoda</taxon>
        <taxon>Chromadorea</taxon>
        <taxon>Rhabditida</taxon>
        <taxon>Rhabditina</taxon>
        <taxon>Rhabditomorpha</taxon>
        <taxon>Rhabditoidea</taxon>
        <taxon>Rhabditidae</taxon>
        <taxon>Peloderinae</taxon>
        <taxon>Caenorhabditis</taxon>
    </lineage>
</organism>
<keyword evidence="2" id="KW-1185">Reference proteome</keyword>
<proteinExistence type="predicted"/>
<sequence length="125" mass="14660">MSIFAVSSTNELDKMYEPSRQTLNFHHIEQINTMVFHYRELSRQTTSQLGVIPNKVIGQLRSLNDRIVGNIDLIEEDMVRNERAPFEAKWDFYCQELQDMRNVFGELYAVLYNVPLPPTQPQPQN</sequence>
<dbReference type="Proteomes" id="UP000008068">
    <property type="component" value="Unassembled WGS sequence"/>
</dbReference>
<dbReference type="HOGENOM" id="CLU_2123272_0_0_1"/>
<protein>
    <submittedName>
        <fullName evidence="1">Uncharacterized protein</fullName>
    </submittedName>
</protein>
<evidence type="ECO:0000313" key="2">
    <source>
        <dbReference type="Proteomes" id="UP000008068"/>
    </source>
</evidence>
<dbReference type="EMBL" id="GL379794">
    <property type="protein sequence ID" value="EGT57980.1"/>
    <property type="molecule type" value="Genomic_DNA"/>
</dbReference>
<dbReference type="FunCoup" id="G0MH14">
    <property type="interactions" value="1927"/>
</dbReference>
<dbReference type="InParanoid" id="G0MH14"/>